<feature type="domain" description="Extensin-like C-terminal" evidence="1">
    <location>
        <begin position="57"/>
        <end position="227"/>
    </location>
</feature>
<evidence type="ECO:0000313" key="3">
    <source>
        <dbReference type="Proteomes" id="UP000249046"/>
    </source>
</evidence>
<gene>
    <name evidence="2" type="ORF">DI564_11690</name>
</gene>
<sequence>MLWLFALALAALAWAVQRGHLVIEDRWKPWAPLRVDDPPNLLTPLKLRRLSQDAPLCRAVLATTGFRYDALPDRATGPGCGFENAVRIRATGLAVGEPFSLSCRAAVSLALWERHSLQPEAHARLGQPVRRVEHFGSYACRNVYGRPDARRSRHATADAFDIAGFVLADGRRIRVRGGWDGESAEAQFLHAVHRGACRWFDTVLGPDYNAAHADHLHLDRGRFGTCR</sequence>
<accession>A0A2W5K7S7</accession>
<proteinExistence type="predicted"/>
<evidence type="ECO:0000313" key="2">
    <source>
        <dbReference type="EMBL" id="PZQ13246.1"/>
    </source>
</evidence>
<dbReference type="EMBL" id="QFPO01000010">
    <property type="protein sequence ID" value="PZQ13246.1"/>
    <property type="molecule type" value="Genomic_DNA"/>
</dbReference>
<organism evidence="2 3">
    <name type="scientific">Rhodanobacter denitrificans</name>
    <dbReference type="NCBI Taxonomy" id="666685"/>
    <lineage>
        <taxon>Bacteria</taxon>
        <taxon>Pseudomonadati</taxon>
        <taxon>Pseudomonadota</taxon>
        <taxon>Gammaproteobacteria</taxon>
        <taxon>Lysobacterales</taxon>
        <taxon>Rhodanobacteraceae</taxon>
        <taxon>Rhodanobacter</taxon>
    </lineage>
</organism>
<dbReference type="InterPro" id="IPR009683">
    <property type="entry name" value="Extensin-like_C"/>
</dbReference>
<dbReference type="Proteomes" id="UP000249046">
    <property type="component" value="Unassembled WGS sequence"/>
</dbReference>
<comment type="caution">
    <text evidence="2">The sequence shown here is derived from an EMBL/GenBank/DDBJ whole genome shotgun (WGS) entry which is preliminary data.</text>
</comment>
<reference evidence="2 3" key="1">
    <citation type="submission" date="2017-08" db="EMBL/GenBank/DDBJ databases">
        <title>Infants hospitalized years apart are colonized by the same room-sourced microbial strains.</title>
        <authorList>
            <person name="Brooks B."/>
            <person name="Olm M.R."/>
            <person name="Firek B.A."/>
            <person name="Baker R."/>
            <person name="Thomas B.C."/>
            <person name="Morowitz M.J."/>
            <person name="Banfield J.F."/>
        </authorList>
    </citation>
    <scope>NUCLEOTIDE SEQUENCE [LARGE SCALE GENOMIC DNA]</scope>
    <source>
        <strain evidence="2">S2_005_003_R2_42</strain>
    </source>
</reference>
<protein>
    <submittedName>
        <fullName evidence="2">Extensin</fullName>
    </submittedName>
</protein>
<name>A0A2W5K7S7_9GAMM</name>
<dbReference type="AlphaFoldDB" id="A0A2W5K7S7"/>
<evidence type="ECO:0000259" key="1">
    <source>
        <dbReference type="Pfam" id="PF06904"/>
    </source>
</evidence>
<dbReference type="Pfam" id="PF06904">
    <property type="entry name" value="Extensin-like_C"/>
    <property type="match status" value="1"/>
</dbReference>